<dbReference type="EMBL" id="VGIY01000075">
    <property type="protein sequence ID" value="MBM3317101.1"/>
    <property type="molecule type" value="Genomic_DNA"/>
</dbReference>
<dbReference type="PROSITE" id="PS50005">
    <property type="entry name" value="TPR"/>
    <property type="match status" value="1"/>
</dbReference>
<keyword evidence="1" id="KW-0802">TPR repeat</keyword>
<gene>
    <name evidence="3" type="ORF">FJY75_04530</name>
</gene>
<protein>
    <submittedName>
        <fullName evidence="3">Tetratricopeptide repeat protein</fullName>
    </submittedName>
</protein>
<keyword evidence="2" id="KW-0472">Membrane</keyword>
<feature type="transmembrane region" description="Helical" evidence="2">
    <location>
        <begin position="6"/>
        <end position="27"/>
    </location>
</feature>
<keyword evidence="2" id="KW-0812">Transmembrane</keyword>
<accession>A0A938BQR2</accession>
<evidence type="ECO:0000313" key="3">
    <source>
        <dbReference type="EMBL" id="MBM3317101.1"/>
    </source>
</evidence>
<evidence type="ECO:0000256" key="2">
    <source>
        <dbReference type="SAM" id="Phobius"/>
    </source>
</evidence>
<dbReference type="AlphaFoldDB" id="A0A938BQR2"/>
<feature type="repeat" description="TPR" evidence="1">
    <location>
        <begin position="698"/>
        <end position="731"/>
    </location>
</feature>
<dbReference type="Proteomes" id="UP000748308">
    <property type="component" value="Unassembled WGS sequence"/>
</dbReference>
<reference evidence="3" key="1">
    <citation type="submission" date="2019-03" db="EMBL/GenBank/DDBJ databases">
        <title>Lake Tanganyika Metagenome-Assembled Genomes (MAGs).</title>
        <authorList>
            <person name="Tran P."/>
        </authorList>
    </citation>
    <scope>NUCLEOTIDE SEQUENCE</scope>
    <source>
        <strain evidence="3">M_DeepCast_400m_m2_100</strain>
    </source>
</reference>
<sequence length="874" mass="95959">MSARIVPVMIVIGALLLIGVAGIVWLLRRLHPGRELAIAERHLAAGRKEEAQRRYLRVVRRTRAGKGPATERDRLLGQALVRLGEIDAAAGRSAEAFKRFREAKAVRAALPAAAIRLLALCFAEGQDKSAEAVDAYLAALPYRTTGDLEFEKVLLALQKACRITEEMKPPVRRAVAEISAQVIAVDPNLEWPHYFLGLANLLEGRAAQALSSFQRACALNPHRPLTYYWVTVCYLQQPEPNLDCAVGSLERFLSFPVTEEKHQKREARACAEVAARLMMGLGGFDTTVSCDTGPRRDKLDQVLRYLKLAVARQGDRPEHHFQLARALTLSGDAAGAMAHLETAFRLEPNQKLHGYHLGVLRHRAADLAGAMTALQQAVAVDAEYVDALVLLGSILEQRGDHAAAESRLRAGLKHGAPDRPCLSLLLRALFAQAKFDDVVREVEARPQYRPSDARDADAVLAAARAYARQGKFAQALHWLQPVRNERRGLYYLGCVHAHLAQNVAARQCFDALAQETDAWGVRARVQRGHVSLTSGDTAAAERDYQDAAALDSAAHEARYALGVLAYQRNDLDAASSFMNQVLAVAPGHVEARFALALTLERRGHLAEALQQYEALPTEGQRGVEAALRMGVLNCRMGQFAQALECLKSYARRGTEDDALLFYRGTAQYMMGGVAEAIQDWSRILEHRPGHEGVSLNLARALYRLGSLHLSAGNTAGALAAWEEYLRRCPNDEKTAQDLAELHFHLAIAELMKEGTVDVAVAAAAVRSAISRDGSNARYEYIGALCDLRLGSYDQCLSRLQALLESAGRQPRFLYHVGLCLLLKGENAAAFQVFRELMADPSAGEYGRYATWAMANEQIREGKYPDALLELEGTA</sequence>
<dbReference type="PANTHER" id="PTHR12558">
    <property type="entry name" value="CELL DIVISION CYCLE 16,23,27"/>
    <property type="match status" value="1"/>
</dbReference>
<organism evidence="3 4">
    <name type="scientific">Eiseniibacteriota bacterium</name>
    <dbReference type="NCBI Taxonomy" id="2212470"/>
    <lineage>
        <taxon>Bacteria</taxon>
        <taxon>Candidatus Eiseniibacteriota</taxon>
    </lineage>
</organism>
<dbReference type="Pfam" id="PF13432">
    <property type="entry name" value="TPR_16"/>
    <property type="match status" value="3"/>
</dbReference>
<dbReference type="SUPFAM" id="SSF48452">
    <property type="entry name" value="TPR-like"/>
    <property type="match status" value="3"/>
</dbReference>
<dbReference type="PANTHER" id="PTHR12558:SF13">
    <property type="entry name" value="CELL DIVISION CYCLE PROTEIN 27 HOMOLOG"/>
    <property type="match status" value="1"/>
</dbReference>
<dbReference type="InterPro" id="IPR011990">
    <property type="entry name" value="TPR-like_helical_dom_sf"/>
</dbReference>
<evidence type="ECO:0000313" key="4">
    <source>
        <dbReference type="Proteomes" id="UP000748308"/>
    </source>
</evidence>
<name>A0A938BQR2_UNCEI</name>
<proteinExistence type="predicted"/>
<dbReference type="Pfam" id="PF13174">
    <property type="entry name" value="TPR_6"/>
    <property type="match status" value="1"/>
</dbReference>
<dbReference type="SMART" id="SM00028">
    <property type="entry name" value="TPR"/>
    <property type="match status" value="10"/>
</dbReference>
<comment type="caution">
    <text evidence="3">The sequence shown here is derived from an EMBL/GenBank/DDBJ whole genome shotgun (WGS) entry which is preliminary data.</text>
</comment>
<evidence type="ECO:0000256" key="1">
    <source>
        <dbReference type="PROSITE-ProRule" id="PRU00339"/>
    </source>
</evidence>
<keyword evidence="2" id="KW-1133">Transmembrane helix</keyword>
<dbReference type="InterPro" id="IPR019734">
    <property type="entry name" value="TPR_rpt"/>
</dbReference>
<dbReference type="Gene3D" id="1.25.40.10">
    <property type="entry name" value="Tetratricopeptide repeat domain"/>
    <property type="match status" value="4"/>
</dbReference>